<protein>
    <submittedName>
        <fullName evidence="1">Uncharacterized protein</fullName>
    </submittedName>
</protein>
<proteinExistence type="predicted"/>
<organism evidence="1 2">
    <name type="scientific">Octopus vulgaris</name>
    <name type="common">Common octopus</name>
    <dbReference type="NCBI Taxonomy" id="6645"/>
    <lineage>
        <taxon>Eukaryota</taxon>
        <taxon>Metazoa</taxon>
        <taxon>Spiralia</taxon>
        <taxon>Lophotrochozoa</taxon>
        <taxon>Mollusca</taxon>
        <taxon>Cephalopoda</taxon>
        <taxon>Coleoidea</taxon>
        <taxon>Octopodiformes</taxon>
        <taxon>Octopoda</taxon>
        <taxon>Incirrata</taxon>
        <taxon>Octopodidae</taxon>
        <taxon>Octopus</taxon>
    </lineage>
</organism>
<accession>A0AA36AVC3</accession>
<dbReference type="Proteomes" id="UP001162480">
    <property type="component" value="Chromosome 5"/>
</dbReference>
<dbReference type="AlphaFoldDB" id="A0AA36AVC3"/>
<evidence type="ECO:0000313" key="1">
    <source>
        <dbReference type="EMBL" id="CAI9722995.1"/>
    </source>
</evidence>
<evidence type="ECO:0000313" key="2">
    <source>
        <dbReference type="Proteomes" id="UP001162480"/>
    </source>
</evidence>
<sequence length="66" mass="7763">MEQLWSKLQKKITCDSDIESGEKRNALVPPPIQFYYHFADVLIYNTLSAKATIVYNIWVFSVFMIF</sequence>
<dbReference type="EMBL" id="OX597818">
    <property type="protein sequence ID" value="CAI9722995.1"/>
    <property type="molecule type" value="Genomic_DNA"/>
</dbReference>
<name>A0AA36AVC3_OCTVU</name>
<gene>
    <name evidence="1" type="ORF">OCTVUL_1B005710</name>
</gene>
<reference evidence="1" key="1">
    <citation type="submission" date="2023-08" db="EMBL/GenBank/DDBJ databases">
        <authorList>
            <person name="Alioto T."/>
            <person name="Alioto T."/>
            <person name="Gomez Garrido J."/>
        </authorList>
    </citation>
    <scope>NUCLEOTIDE SEQUENCE</scope>
</reference>
<keyword evidence="2" id="KW-1185">Reference proteome</keyword>